<dbReference type="Proteomes" id="UP000051966">
    <property type="component" value="Unassembled WGS sequence"/>
</dbReference>
<feature type="transmembrane region" description="Helical" evidence="6">
    <location>
        <begin position="30"/>
        <end position="54"/>
    </location>
</feature>
<dbReference type="PANTHER" id="PTHR37306">
    <property type="entry name" value="COLICIN V PRODUCTION PROTEIN"/>
    <property type="match status" value="1"/>
</dbReference>
<evidence type="ECO:0000256" key="4">
    <source>
        <dbReference type="ARBA" id="ARBA00023136"/>
    </source>
</evidence>
<dbReference type="PANTHER" id="PTHR37306:SF1">
    <property type="entry name" value="COLICIN V PRODUCTION PROTEIN"/>
    <property type="match status" value="1"/>
</dbReference>
<evidence type="ECO:0000313" key="8">
    <source>
        <dbReference type="EMBL" id="KRM03815.1"/>
    </source>
</evidence>
<dbReference type="InterPro" id="IPR003825">
    <property type="entry name" value="Colicin-V_CvpA"/>
</dbReference>
<dbReference type="Pfam" id="PF02674">
    <property type="entry name" value="Colicin_V"/>
    <property type="match status" value="1"/>
</dbReference>
<dbReference type="PATRIC" id="fig|1423743.5.peg.1093"/>
<dbReference type="OrthoDB" id="2328478at2"/>
<dbReference type="EMBL" id="BAKI01000014">
    <property type="protein sequence ID" value="GAF36619.1"/>
    <property type="molecule type" value="Genomic_DNA"/>
</dbReference>
<proteinExistence type="predicted"/>
<organism evidence="7 9">
    <name type="scientific">Lentilactobacillus farraginis DSM 18382 = JCM 14108</name>
    <dbReference type="NCBI Taxonomy" id="1423743"/>
    <lineage>
        <taxon>Bacteria</taxon>
        <taxon>Bacillati</taxon>
        <taxon>Bacillota</taxon>
        <taxon>Bacilli</taxon>
        <taxon>Lactobacillales</taxon>
        <taxon>Lactobacillaceae</taxon>
        <taxon>Lentilactobacillus</taxon>
    </lineage>
</organism>
<comment type="caution">
    <text evidence="7">The sequence shown here is derived from an EMBL/GenBank/DDBJ whole genome shotgun (WGS) entry which is preliminary data.</text>
</comment>
<reference evidence="7" key="1">
    <citation type="journal article" date="2014" name="Genome Announc.">
        <title>Draft Genome Sequences of Two Lactobacillus Strains, L. farraginis JCM 14108T and L. composti JCM 14202T, Isolated from Compost of Distilled Shochu Residue.</title>
        <authorList>
            <person name="Yuki M."/>
            <person name="Oshima K."/>
            <person name="Suda W."/>
            <person name="Kitahara M."/>
            <person name="Kitamura K."/>
            <person name="Iida T."/>
            <person name="Hattori M."/>
            <person name="Ohkuma M."/>
        </authorList>
    </citation>
    <scope>NUCLEOTIDE SEQUENCE [LARGE SCALE GENOMIC DNA]</scope>
    <source>
        <strain evidence="7">JCM 14108</strain>
    </source>
</reference>
<dbReference type="RefSeq" id="WP_035179484.1">
    <property type="nucleotide sequence ID" value="NZ_AZFY01000124.1"/>
</dbReference>
<dbReference type="AlphaFoldDB" id="X0PAK4"/>
<dbReference type="eggNOG" id="COG1286">
    <property type="taxonomic scope" value="Bacteria"/>
</dbReference>
<reference evidence="8 10" key="2">
    <citation type="journal article" date="2015" name="Genome Announc.">
        <title>Expanding the biotechnology potential of lactobacilli through comparative genomics of 213 strains and associated genera.</title>
        <authorList>
            <person name="Sun Z."/>
            <person name="Harris H.M."/>
            <person name="McCann A."/>
            <person name="Guo C."/>
            <person name="Argimon S."/>
            <person name="Zhang W."/>
            <person name="Yang X."/>
            <person name="Jeffery I.B."/>
            <person name="Cooney J.C."/>
            <person name="Kagawa T.F."/>
            <person name="Liu W."/>
            <person name="Song Y."/>
            <person name="Salvetti E."/>
            <person name="Wrobel A."/>
            <person name="Rasinkangas P."/>
            <person name="Parkhill J."/>
            <person name="Rea M.C."/>
            <person name="O'Sullivan O."/>
            <person name="Ritari J."/>
            <person name="Douillard F.P."/>
            <person name="Paul Ross R."/>
            <person name="Yang R."/>
            <person name="Briner A.E."/>
            <person name="Felis G.E."/>
            <person name="de Vos W.M."/>
            <person name="Barrangou R."/>
            <person name="Klaenhammer T.R."/>
            <person name="Caufield P.W."/>
            <person name="Cui Y."/>
            <person name="Zhang H."/>
            <person name="O'Toole P.W."/>
        </authorList>
    </citation>
    <scope>NUCLEOTIDE SEQUENCE [LARGE SCALE GENOMIC DNA]</scope>
    <source>
        <strain evidence="8 10">DSM 18382</strain>
    </source>
</reference>
<dbReference type="STRING" id="1423743.FD41_GL001061"/>
<keyword evidence="2 6" id="KW-0812">Transmembrane</keyword>
<dbReference type="GO" id="GO:0016020">
    <property type="term" value="C:membrane"/>
    <property type="evidence" value="ECO:0007669"/>
    <property type="project" value="UniProtKB-SubCell"/>
</dbReference>
<gene>
    <name evidence="8" type="ORF">FD41_GL001061</name>
    <name evidence="7" type="ORF">JCM14108_1593</name>
</gene>
<dbReference type="EMBL" id="AZFY01000124">
    <property type="protein sequence ID" value="KRM03815.1"/>
    <property type="molecule type" value="Genomic_DNA"/>
</dbReference>
<sequence length="190" mass="20396">MILDIIIIALLIGGLVNGYRAGFITQSVRIVSLILSFMVAIYYFQPAANLSIALVKKLGVTPSIQWIYIADIVAFVVLFAVTHTVYLVLGGYLNGIAKIPGFHLGNALLGSVVGGLTQYLIIFFVLNMLIVFPISWLQNQYQQSSISQTIVKKTPVLSDRASQSSRSGESTLVNGPAAGLNLGGTNHEVA</sequence>
<evidence type="ECO:0000313" key="9">
    <source>
        <dbReference type="Proteomes" id="UP000019488"/>
    </source>
</evidence>
<evidence type="ECO:0000256" key="3">
    <source>
        <dbReference type="ARBA" id="ARBA00022989"/>
    </source>
</evidence>
<feature type="transmembrane region" description="Helical" evidence="6">
    <location>
        <begin position="66"/>
        <end position="89"/>
    </location>
</feature>
<dbReference type="GO" id="GO:0009403">
    <property type="term" value="P:toxin biosynthetic process"/>
    <property type="evidence" value="ECO:0007669"/>
    <property type="project" value="InterPro"/>
</dbReference>
<keyword evidence="10" id="KW-1185">Reference proteome</keyword>
<keyword evidence="3 6" id="KW-1133">Transmembrane helix</keyword>
<protein>
    <submittedName>
        <fullName evidence="7">Colicin V production protein</fullName>
    </submittedName>
</protein>
<keyword evidence="4 6" id="KW-0472">Membrane</keyword>
<comment type="subcellular location">
    <subcellularLocation>
        <location evidence="1">Membrane</location>
        <topology evidence="1">Multi-pass membrane protein</topology>
    </subcellularLocation>
</comment>
<evidence type="ECO:0000256" key="5">
    <source>
        <dbReference type="SAM" id="MobiDB-lite"/>
    </source>
</evidence>
<accession>X0PAK4</accession>
<feature type="transmembrane region" description="Helical" evidence="6">
    <location>
        <begin position="109"/>
        <end position="132"/>
    </location>
</feature>
<evidence type="ECO:0000256" key="2">
    <source>
        <dbReference type="ARBA" id="ARBA00022692"/>
    </source>
</evidence>
<feature type="region of interest" description="Disordered" evidence="5">
    <location>
        <begin position="161"/>
        <end position="190"/>
    </location>
</feature>
<evidence type="ECO:0000313" key="10">
    <source>
        <dbReference type="Proteomes" id="UP000051966"/>
    </source>
</evidence>
<evidence type="ECO:0000256" key="1">
    <source>
        <dbReference type="ARBA" id="ARBA00004141"/>
    </source>
</evidence>
<evidence type="ECO:0000256" key="6">
    <source>
        <dbReference type="SAM" id="Phobius"/>
    </source>
</evidence>
<dbReference type="Proteomes" id="UP000019488">
    <property type="component" value="Unassembled WGS sequence"/>
</dbReference>
<name>X0PAK4_9LACO</name>
<feature type="compositionally biased region" description="Polar residues" evidence="5">
    <location>
        <begin position="161"/>
        <end position="173"/>
    </location>
</feature>
<evidence type="ECO:0000313" key="7">
    <source>
        <dbReference type="EMBL" id="GAF36619.1"/>
    </source>
</evidence>